<proteinExistence type="predicted"/>
<organism evidence="1 2">
    <name type="scientific">Sphagnum jensenii</name>
    <dbReference type="NCBI Taxonomy" id="128206"/>
    <lineage>
        <taxon>Eukaryota</taxon>
        <taxon>Viridiplantae</taxon>
        <taxon>Streptophyta</taxon>
        <taxon>Embryophyta</taxon>
        <taxon>Bryophyta</taxon>
        <taxon>Sphagnophytina</taxon>
        <taxon>Sphagnopsida</taxon>
        <taxon>Sphagnales</taxon>
        <taxon>Sphagnaceae</taxon>
        <taxon>Sphagnum</taxon>
    </lineage>
</organism>
<protein>
    <submittedName>
        <fullName evidence="1">Uncharacterized protein</fullName>
    </submittedName>
</protein>
<evidence type="ECO:0000313" key="2">
    <source>
        <dbReference type="Proteomes" id="UP001497522"/>
    </source>
</evidence>
<dbReference type="Proteomes" id="UP001497522">
    <property type="component" value="Chromosome 10"/>
</dbReference>
<name>A0ABP1AB76_9BRYO</name>
<keyword evidence="2" id="KW-1185">Reference proteome</keyword>
<gene>
    <name evidence="1" type="ORF">CSSPJE1EN2_LOCUS2771</name>
</gene>
<reference evidence="1" key="1">
    <citation type="submission" date="2024-03" db="EMBL/GenBank/DDBJ databases">
        <authorList>
            <consortium name="ELIXIR-Norway"/>
            <consortium name="Elixir Norway"/>
        </authorList>
    </citation>
    <scope>NUCLEOTIDE SEQUENCE</scope>
</reference>
<accession>A0ABP1AB76</accession>
<evidence type="ECO:0000313" key="1">
    <source>
        <dbReference type="EMBL" id="CAK9859776.1"/>
    </source>
</evidence>
<sequence length="110" mass="11886">MDASWDASAPAGALLFRTRAEMITSYPCLAFYSISVGPTSSAAASDSSCAKESALDTLLQETLLQKIFTNTLPQQLFWKISSSRTLFFRSYSSAIEIFTAALSSSPTLVQ</sequence>
<dbReference type="EMBL" id="OZ023711">
    <property type="protein sequence ID" value="CAK9859776.1"/>
    <property type="molecule type" value="Genomic_DNA"/>
</dbReference>